<dbReference type="PROSITE" id="PS51740">
    <property type="entry name" value="SPOVT_ABRB"/>
    <property type="match status" value="1"/>
</dbReference>
<keyword evidence="3" id="KW-1185">Reference proteome</keyword>
<name>F2KQ91_ARCVS</name>
<gene>
    <name evidence="2" type="ordered locus">Arcve_0497</name>
</gene>
<proteinExistence type="predicted"/>
<dbReference type="SMART" id="SM00966">
    <property type="entry name" value="SpoVT_AbrB"/>
    <property type="match status" value="1"/>
</dbReference>
<dbReference type="GO" id="GO:0003677">
    <property type="term" value="F:DNA binding"/>
    <property type="evidence" value="ECO:0007669"/>
    <property type="project" value="InterPro"/>
</dbReference>
<dbReference type="Pfam" id="PF04014">
    <property type="entry name" value="MazE_antitoxin"/>
    <property type="match status" value="1"/>
</dbReference>
<sequence>MLIKVDSRGRLYIPKKIRGKLGNEVYLVEMDDGIVIIPKPRDPVKELEEIGKSLPDKSIEELRKEITEQAMEEIE</sequence>
<dbReference type="EMBL" id="CP002588">
    <property type="protein sequence ID" value="AEA46524.1"/>
    <property type="molecule type" value="Genomic_DNA"/>
</dbReference>
<dbReference type="AlphaFoldDB" id="F2KQ91"/>
<dbReference type="Proteomes" id="UP000008136">
    <property type="component" value="Chromosome"/>
</dbReference>
<dbReference type="NCBIfam" id="TIGR01439">
    <property type="entry name" value="lp_hng_hel_AbrB"/>
    <property type="match status" value="1"/>
</dbReference>
<dbReference type="OrthoDB" id="28233at2157"/>
<evidence type="ECO:0000313" key="3">
    <source>
        <dbReference type="Proteomes" id="UP000008136"/>
    </source>
</evidence>
<dbReference type="HOGENOM" id="CLU_173007_1_0_2"/>
<dbReference type="GeneID" id="10393593"/>
<dbReference type="SUPFAM" id="SSF89447">
    <property type="entry name" value="AbrB/MazE/MraZ-like"/>
    <property type="match status" value="1"/>
</dbReference>
<evidence type="ECO:0000313" key="2">
    <source>
        <dbReference type="EMBL" id="AEA46524.1"/>
    </source>
</evidence>
<dbReference type="Gene3D" id="3.40.1550.20">
    <property type="entry name" value="Transcriptional regulator MraZ domain"/>
    <property type="match status" value="1"/>
</dbReference>
<protein>
    <submittedName>
        <fullName evidence="2">Transcriptional regulator, AbrB family</fullName>
    </submittedName>
</protein>
<dbReference type="InterPro" id="IPR007159">
    <property type="entry name" value="SpoVT-AbrB_dom"/>
</dbReference>
<dbReference type="RefSeq" id="WP_013683198.1">
    <property type="nucleotide sequence ID" value="NC_015320.1"/>
</dbReference>
<evidence type="ECO:0000259" key="1">
    <source>
        <dbReference type="PROSITE" id="PS51740"/>
    </source>
</evidence>
<dbReference type="KEGG" id="ave:Arcve_0497"/>
<feature type="domain" description="SpoVT-AbrB" evidence="1">
    <location>
        <begin position="1"/>
        <end position="41"/>
    </location>
</feature>
<dbReference type="InterPro" id="IPR038619">
    <property type="entry name" value="MraZ_sf"/>
</dbReference>
<dbReference type="eggNOG" id="arCOG08216">
    <property type="taxonomic scope" value="Archaea"/>
</dbReference>
<accession>F2KQ91</accession>
<dbReference type="InterPro" id="IPR037914">
    <property type="entry name" value="SpoVT-AbrB_sf"/>
</dbReference>
<organism evidence="2 3">
    <name type="scientific">Archaeoglobus veneficus (strain DSM 11195 / SNP6)</name>
    <dbReference type="NCBI Taxonomy" id="693661"/>
    <lineage>
        <taxon>Archaea</taxon>
        <taxon>Methanobacteriati</taxon>
        <taxon>Methanobacteriota</taxon>
        <taxon>Archaeoglobi</taxon>
        <taxon>Archaeoglobales</taxon>
        <taxon>Archaeoglobaceae</taxon>
        <taxon>Archaeoglobus</taxon>
    </lineage>
</organism>
<reference evidence="2 3" key="1">
    <citation type="submission" date="2011-03" db="EMBL/GenBank/DDBJ databases">
        <title>The complete genome of Archaeoglobus veneficus SNP6.</title>
        <authorList>
            <consortium name="US DOE Joint Genome Institute (JGI-PGF)"/>
            <person name="Lucas S."/>
            <person name="Copeland A."/>
            <person name="Lapidus A."/>
            <person name="Bruce D."/>
            <person name="Goodwin L."/>
            <person name="Pitluck S."/>
            <person name="Kyrpides N."/>
            <person name="Mavromatis K."/>
            <person name="Pagani I."/>
            <person name="Ivanova N."/>
            <person name="Mikhailova N."/>
            <person name="Lu M."/>
            <person name="Detter J.C."/>
            <person name="Tapia R."/>
            <person name="Han C."/>
            <person name="Land M."/>
            <person name="Hauser L."/>
            <person name="Markowitz V."/>
            <person name="Cheng J.-F."/>
            <person name="Hugenholtz P."/>
            <person name="Woyke T."/>
            <person name="Wu D."/>
            <person name="Spring S."/>
            <person name="Brambilla E."/>
            <person name="Klenk H.-P."/>
            <person name="Eisen J.A."/>
        </authorList>
    </citation>
    <scope>NUCLEOTIDE SEQUENCE [LARGE SCALE GENOMIC DNA]</scope>
    <source>
        <strain>SNP6</strain>
    </source>
</reference>